<protein>
    <submittedName>
        <fullName evidence="1">Transposase</fullName>
    </submittedName>
</protein>
<dbReference type="Gene3D" id="3.30.420.10">
    <property type="entry name" value="Ribonuclease H-like superfamily/Ribonuclease H"/>
    <property type="match status" value="1"/>
</dbReference>
<accession>A0A401FVT6</accession>
<proteinExistence type="predicted"/>
<reference evidence="2" key="2">
    <citation type="submission" date="2019-01" db="EMBL/GenBank/DDBJ databases">
        <title>Genome sequence of Desulfonema ishimotonii strain Tokyo 01.</title>
        <authorList>
            <person name="Fukui M."/>
        </authorList>
    </citation>
    <scope>NUCLEOTIDE SEQUENCE [LARGE SCALE GENOMIC DNA]</scope>
    <source>
        <strain evidence="2">Tokyo 01</strain>
    </source>
</reference>
<gene>
    <name evidence="1" type="ORF">DENIS_2028</name>
</gene>
<evidence type="ECO:0000313" key="1">
    <source>
        <dbReference type="EMBL" id="GBC61068.1"/>
    </source>
</evidence>
<dbReference type="Proteomes" id="UP000288096">
    <property type="component" value="Unassembled WGS sequence"/>
</dbReference>
<dbReference type="InterPro" id="IPR036397">
    <property type="entry name" value="RNaseH_sf"/>
</dbReference>
<evidence type="ECO:0000313" key="2">
    <source>
        <dbReference type="Proteomes" id="UP000288096"/>
    </source>
</evidence>
<name>A0A401FVT6_9BACT</name>
<dbReference type="AlphaFoldDB" id="A0A401FVT6"/>
<sequence>MCFLPGVLRLSIDTKATIKIGQFSRGGYNRQGAKAVDHDFKPDTKLRLFGIHIPEKDENHLYFTESNVTADFMADAMEDLWSAPETDELHTITINANNGPENSSRRTQFIRRIIGFAESKSADVSLACYPPYHSKYNPIERVRGVLENHWRGELLNSADKVIRLAKTMTWKGKNPVVRLMEGVYETGVRLSESAMKTYEKMLNRLSGLENWFVDIFTFDQ</sequence>
<comment type="caution">
    <text evidence="1">The sequence shown here is derived from an EMBL/GenBank/DDBJ whole genome shotgun (WGS) entry which is preliminary data.</text>
</comment>
<dbReference type="EMBL" id="BEXT01000001">
    <property type="protein sequence ID" value="GBC61068.1"/>
    <property type="molecule type" value="Genomic_DNA"/>
</dbReference>
<dbReference type="InterPro" id="IPR011518">
    <property type="entry name" value="Transposase_36"/>
</dbReference>
<organism evidence="1 2">
    <name type="scientific">Desulfonema ishimotonii</name>
    <dbReference type="NCBI Taxonomy" id="45657"/>
    <lineage>
        <taxon>Bacteria</taxon>
        <taxon>Pseudomonadati</taxon>
        <taxon>Thermodesulfobacteriota</taxon>
        <taxon>Desulfobacteria</taxon>
        <taxon>Desulfobacterales</taxon>
        <taxon>Desulfococcaceae</taxon>
        <taxon>Desulfonema</taxon>
    </lineage>
</organism>
<reference evidence="2" key="1">
    <citation type="submission" date="2017-11" db="EMBL/GenBank/DDBJ databases">
        <authorList>
            <person name="Watanabe M."/>
            <person name="Kojima H."/>
        </authorList>
    </citation>
    <scope>NUCLEOTIDE SEQUENCE [LARGE SCALE GENOMIC DNA]</scope>
    <source>
        <strain evidence="2">Tokyo 01</strain>
    </source>
</reference>
<dbReference type="Pfam" id="PF07592">
    <property type="entry name" value="DDE_Tnp_ISAZ013"/>
    <property type="match status" value="1"/>
</dbReference>
<keyword evidence="2" id="KW-1185">Reference proteome</keyword>
<dbReference type="GO" id="GO:0003676">
    <property type="term" value="F:nucleic acid binding"/>
    <property type="evidence" value="ECO:0007669"/>
    <property type="project" value="InterPro"/>
</dbReference>